<dbReference type="HAMAP" id="MF_00676">
    <property type="entry name" value="UPF0260"/>
    <property type="match status" value="1"/>
</dbReference>
<dbReference type="RefSeq" id="WP_114100540.1">
    <property type="nucleotide sequence ID" value="NZ_JPWF01000001.1"/>
</dbReference>
<accession>A0A367WGY0</accession>
<dbReference type="NCBIfam" id="NF003507">
    <property type="entry name" value="PRK05170.2-5"/>
    <property type="match status" value="1"/>
</dbReference>
<gene>
    <name evidence="2" type="ORF">TH19_01540</name>
</gene>
<organism evidence="2 3">
    <name type="scientific">Thalassospira profundimaris</name>
    <dbReference type="NCBI Taxonomy" id="502049"/>
    <lineage>
        <taxon>Bacteria</taxon>
        <taxon>Pseudomonadati</taxon>
        <taxon>Pseudomonadota</taxon>
        <taxon>Alphaproteobacteria</taxon>
        <taxon>Rhodospirillales</taxon>
        <taxon>Thalassospiraceae</taxon>
        <taxon>Thalassospira</taxon>
    </lineage>
</organism>
<dbReference type="Proteomes" id="UP000253226">
    <property type="component" value="Unassembled WGS sequence"/>
</dbReference>
<dbReference type="EMBL" id="JPWF01000001">
    <property type="protein sequence ID" value="RCK39760.1"/>
    <property type="molecule type" value="Genomic_DNA"/>
</dbReference>
<dbReference type="PIRSF" id="PIRSF006173">
    <property type="entry name" value="UCP006173"/>
    <property type="match status" value="1"/>
</dbReference>
<dbReference type="PANTHER" id="PTHR37421:SF1">
    <property type="entry name" value="UPF0260 PROTEIN YCGN"/>
    <property type="match status" value="1"/>
</dbReference>
<evidence type="ECO:0000313" key="2">
    <source>
        <dbReference type="EMBL" id="RCK39760.1"/>
    </source>
</evidence>
<dbReference type="NCBIfam" id="NF003501">
    <property type="entry name" value="PRK05170.1-5"/>
    <property type="match status" value="1"/>
</dbReference>
<dbReference type="Pfam" id="PF03692">
    <property type="entry name" value="CxxCxxCC"/>
    <property type="match status" value="1"/>
</dbReference>
<dbReference type="OrthoDB" id="9786855at2"/>
<reference evidence="2 3" key="1">
    <citation type="submission" date="2014-07" db="EMBL/GenBank/DDBJ databases">
        <title>Draft genome sequence of Thalassospira profundimaris 35.</title>
        <authorList>
            <person name="Lai Q."/>
            <person name="Shao Z."/>
        </authorList>
    </citation>
    <scope>NUCLEOTIDE SEQUENCE [LARGE SCALE GENOMIC DNA]</scope>
    <source>
        <strain evidence="2 3">35</strain>
    </source>
</reference>
<proteinExistence type="inferred from homology"/>
<dbReference type="InterPro" id="IPR008228">
    <property type="entry name" value="UCP006173"/>
</dbReference>
<dbReference type="PANTHER" id="PTHR37421">
    <property type="entry name" value="UPF0260 PROTEIN YCGN"/>
    <property type="match status" value="1"/>
</dbReference>
<comment type="caution">
    <text evidence="2">The sequence shown here is derived from an EMBL/GenBank/DDBJ whole genome shotgun (WGS) entry which is preliminary data.</text>
</comment>
<protein>
    <recommendedName>
        <fullName evidence="1">UPF0260 protein TH19_01540</fullName>
    </recommendedName>
</protein>
<dbReference type="AlphaFoldDB" id="A0A367WGY0"/>
<evidence type="ECO:0000313" key="3">
    <source>
        <dbReference type="Proteomes" id="UP000253226"/>
    </source>
</evidence>
<sequence length="154" mass="17416">MTNSNSAGIPDQRFWETKKLAEMTQEEWESVCDGCGKCCLHKLQDEDDDFVYYTSVACRLLDCKTCQCMDYPNRTKHVPDCVQLSKENVETLGWMPSTCAYRLLAEGKSLPDWHPLVTGNPQSTFLAGMSVSGMVIPEDDAHPDLTRYIVKWPA</sequence>
<name>A0A367WGY0_9PROT</name>
<comment type="similarity">
    <text evidence="1">Belongs to the UPF0260 family.</text>
</comment>
<dbReference type="InterPro" id="IPR005358">
    <property type="entry name" value="Puta_zinc/iron-chelating_dom"/>
</dbReference>
<evidence type="ECO:0000256" key="1">
    <source>
        <dbReference type="HAMAP-Rule" id="MF_00676"/>
    </source>
</evidence>